<evidence type="ECO:0000313" key="2">
    <source>
        <dbReference type="EMBL" id="GCE18220.1"/>
    </source>
</evidence>
<organism evidence="2 3">
    <name type="scientific">Dictyobacter kobayashii</name>
    <dbReference type="NCBI Taxonomy" id="2014872"/>
    <lineage>
        <taxon>Bacteria</taxon>
        <taxon>Bacillati</taxon>
        <taxon>Chloroflexota</taxon>
        <taxon>Ktedonobacteria</taxon>
        <taxon>Ktedonobacterales</taxon>
        <taxon>Dictyobacteraceae</taxon>
        <taxon>Dictyobacter</taxon>
    </lineage>
</organism>
<name>A0A402AGH5_9CHLR</name>
<comment type="caution">
    <text evidence="2">The sequence shown here is derived from an EMBL/GenBank/DDBJ whole genome shotgun (WGS) entry which is preliminary data.</text>
</comment>
<evidence type="ECO:0000256" key="1">
    <source>
        <dbReference type="SAM" id="MobiDB-lite"/>
    </source>
</evidence>
<gene>
    <name evidence="2" type="ORF">KDK_20200</name>
</gene>
<feature type="region of interest" description="Disordered" evidence="1">
    <location>
        <begin position="91"/>
        <end position="116"/>
    </location>
</feature>
<dbReference type="SUPFAM" id="SSF46785">
    <property type="entry name" value="Winged helix' DNA-binding domain"/>
    <property type="match status" value="1"/>
</dbReference>
<dbReference type="Proteomes" id="UP000287188">
    <property type="component" value="Unassembled WGS sequence"/>
</dbReference>
<proteinExistence type="predicted"/>
<evidence type="ECO:0000313" key="3">
    <source>
        <dbReference type="Proteomes" id="UP000287188"/>
    </source>
</evidence>
<sequence>MEKYVSQQQGIVTNNLANVIRKAQTERMSGELRVWRGNNTNTEVGSITFIYGQIVSARLGSYQGPQAFNMLSAWGQCLFVFIATTPPPFQQTQNPVTGPLRTPLSPGSGTLPSQERVSEAHSGPLLSLTAIPCATMSVVKAIGVIERAGLPRPYRQLILLIDGQRSVEELIVTLGLEPGEVSQMLQMLERLKIIRMAR</sequence>
<keyword evidence="3" id="KW-1185">Reference proteome</keyword>
<dbReference type="EMBL" id="BIFS01000001">
    <property type="protein sequence ID" value="GCE18220.1"/>
    <property type="molecule type" value="Genomic_DNA"/>
</dbReference>
<feature type="compositionally biased region" description="Polar residues" evidence="1">
    <location>
        <begin position="105"/>
        <end position="115"/>
    </location>
</feature>
<dbReference type="InterPro" id="IPR036390">
    <property type="entry name" value="WH_DNA-bd_sf"/>
</dbReference>
<evidence type="ECO:0008006" key="4">
    <source>
        <dbReference type="Google" id="ProtNLM"/>
    </source>
</evidence>
<reference evidence="3" key="1">
    <citation type="submission" date="2018-12" db="EMBL/GenBank/DDBJ databases">
        <title>Tengunoibacter tsumagoiensis gen. nov., sp. nov., Dictyobacter kobayashii sp. nov., D. alpinus sp. nov., and D. joshuensis sp. nov. and description of Dictyobacteraceae fam. nov. within the order Ktedonobacterales isolated from Tengu-no-mugimeshi.</title>
        <authorList>
            <person name="Wang C.M."/>
            <person name="Zheng Y."/>
            <person name="Sakai Y."/>
            <person name="Toyoda A."/>
            <person name="Minakuchi Y."/>
            <person name="Abe K."/>
            <person name="Yokota A."/>
            <person name="Yabe S."/>
        </authorList>
    </citation>
    <scope>NUCLEOTIDE SEQUENCE [LARGE SCALE GENOMIC DNA]</scope>
    <source>
        <strain evidence="3">Uno11</strain>
    </source>
</reference>
<protein>
    <recommendedName>
        <fullName evidence="4">DUF4388 domain-containing protein</fullName>
    </recommendedName>
</protein>
<accession>A0A402AGH5</accession>
<dbReference type="AlphaFoldDB" id="A0A402AGH5"/>